<dbReference type="Proteomes" id="UP000664835">
    <property type="component" value="Unassembled WGS sequence"/>
</dbReference>
<accession>A0ABS3Q550</accession>
<dbReference type="RefSeq" id="WP_208149579.1">
    <property type="nucleotide sequence ID" value="NZ_JAGETV010000012.1"/>
</dbReference>
<sequence>MKLINNMASSTMNTFLGAIALSLATITPTFAENAPSSSDKAELQQKAQNYAICAALSKGSEQQTYTDKLTALLKQQNTKQQKSYSDQQISELSTNKISELKRNFREYSEQSQNKLYGKLCRDSLKMDENFVGLEFKELPLSLQQKMRSIATCALISDSLQLKQQAKQLTAANTLIMVAAGLNGRNQALSQLTELHNSIIEELKPLSEEQIKAQFNKSCSAVQQIQQQRHNAKP</sequence>
<evidence type="ECO:0000256" key="1">
    <source>
        <dbReference type="SAM" id="SignalP"/>
    </source>
</evidence>
<evidence type="ECO:0000313" key="2">
    <source>
        <dbReference type="EMBL" id="MBO1927463.1"/>
    </source>
</evidence>
<protein>
    <submittedName>
        <fullName evidence="2">Uncharacterized protein</fullName>
    </submittedName>
</protein>
<name>A0ABS3Q550_9GAMM</name>
<keyword evidence="1" id="KW-0732">Signal</keyword>
<evidence type="ECO:0000313" key="3">
    <source>
        <dbReference type="Proteomes" id="UP000664835"/>
    </source>
</evidence>
<organism evidence="2 3">
    <name type="scientific">Thiomicrorhabdus marina</name>
    <dbReference type="NCBI Taxonomy" id="2818442"/>
    <lineage>
        <taxon>Bacteria</taxon>
        <taxon>Pseudomonadati</taxon>
        <taxon>Pseudomonadota</taxon>
        <taxon>Gammaproteobacteria</taxon>
        <taxon>Thiotrichales</taxon>
        <taxon>Piscirickettsiaceae</taxon>
        <taxon>Thiomicrorhabdus</taxon>
    </lineage>
</organism>
<feature type="chain" id="PRO_5046071313" evidence="1">
    <location>
        <begin position="32"/>
        <end position="233"/>
    </location>
</feature>
<dbReference type="EMBL" id="JAGETV010000012">
    <property type="protein sequence ID" value="MBO1927463.1"/>
    <property type="molecule type" value="Genomic_DNA"/>
</dbReference>
<gene>
    <name evidence="2" type="ORF">J3998_07715</name>
</gene>
<reference evidence="2 3" key="1">
    <citation type="submission" date="2021-03" db="EMBL/GenBank/DDBJ databases">
        <title>Thiomicrorhabdus sp.nov.,novel sulfur-oxidizing bacteria isolated from coastal sediment.</title>
        <authorList>
            <person name="Liu X."/>
        </authorList>
    </citation>
    <scope>NUCLEOTIDE SEQUENCE [LARGE SCALE GENOMIC DNA]</scope>
    <source>
        <strain evidence="2 3">6S2-11</strain>
    </source>
</reference>
<proteinExistence type="predicted"/>
<feature type="signal peptide" evidence="1">
    <location>
        <begin position="1"/>
        <end position="31"/>
    </location>
</feature>
<comment type="caution">
    <text evidence="2">The sequence shown here is derived from an EMBL/GenBank/DDBJ whole genome shotgun (WGS) entry which is preliminary data.</text>
</comment>
<keyword evidence="3" id="KW-1185">Reference proteome</keyword>